<dbReference type="GeneID" id="54293814"/>
<evidence type="ECO:0008006" key="5">
    <source>
        <dbReference type="Google" id="ProtNLM"/>
    </source>
</evidence>
<reference evidence="3" key="1">
    <citation type="journal article" date="2020" name="Stud. Mycol.">
        <title>101 Dothideomycetes genomes: a test case for predicting lifestyles and emergence of pathogens.</title>
        <authorList>
            <person name="Haridas S."/>
            <person name="Albert R."/>
            <person name="Binder M."/>
            <person name="Bloem J."/>
            <person name="Labutti K."/>
            <person name="Salamov A."/>
            <person name="Andreopoulos B."/>
            <person name="Baker S."/>
            <person name="Barry K."/>
            <person name="Bills G."/>
            <person name="Bluhm B."/>
            <person name="Cannon C."/>
            <person name="Castanera R."/>
            <person name="Culley D."/>
            <person name="Daum C."/>
            <person name="Ezra D."/>
            <person name="Gonzalez J."/>
            <person name="Henrissat B."/>
            <person name="Kuo A."/>
            <person name="Liang C."/>
            <person name="Lipzen A."/>
            <person name="Lutzoni F."/>
            <person name="Magnuson J."/>
            <person name="Mondo S."/>
            <person name="Nolan M."/>
            <person name="Ohm R."/>
            <person name="Pangilinan J."/>
            <person name="Park H.-J."/>
            <person name="Ramirez L."/>
            <person name="Alfaro M."/>
            <person name="Sun H."/>
            <person name="Tritt A."/>
            <person name="Yoshinaga Y."/>
            <person name="Zwiers L.-H."/>
            <person name="Turgeon B."/>
            <person name="Goodwin S."/>
            <person name="Spatafora J."/>
            <person name="Crous P."/>
            <person name="Grigoriev I."/>
        </authorList>
    </citation>
    <scope>NUCLEOTIDE SEQUENCE</scope>
    <source>
        <strain evidence="3">CBS 121167</strain>
    </source>
</reference>
<dbReference type="PANTHER" id="PTHR31027:SF2">
    <property type="entry name" value="LEBERCILIN DOMAIN-CONTAINING PROTEIN"/>
    <property type="match status" value="1"/>
</dbReference>
<evidence type="ECO:0000313" key="4">
    <source>
        <dbReference type="Proteomes" id="UP000799438"/>
    </source>
</evidence>
<dbReference type="OrthoDB" id="2195113at2759"/>
<feature type="compositionally biased region" description="Basic and acidic residues" evidence="2">
    <location>
        <begin position="17"/>
        <end position="33"/>
    </location>
</feature>
<gene>
    <name evidence="3" type="ORF">K452DRAFT_217820</name>
</gene>
<dbReference type="AlphaFoldDB" id="A0A6A6BVI0"/>
<dbReference type="RefSeq" id="XP_033403051.1">
    <property type="nucleotide sequence ID" value="XM_033536318.1"/>
</dbReference>
<feature type="region of interest" description="Disordered" evidence="2">
    <location>
        <begin position="423"/>
        <end position="514"/>
    </location>
</feature>
<feature type="region of interest" description="Disordered" evidence="2">
    <location>
        <begin position="1"/>
        <end position="33"/>
    </location>
</feature>
<name>A0A6A6BVI0_9PEZI</name>
<keyword evidence="4" id="KW-1185">Reference proteome</keyword>
<organism evidence="3 4">
    <name type="scientific">Aplosporella prunicola CBS 121167</name>
    <dbReference type="NCBI Taxonomy" id="1176127"/>
    <lineage>
        <taxon>Eukaryota</taxon>
        <taxon>Fungi</taxon>
        <taxon>Dikarya</taxon>
        <taxon>Ascomycota</taxon>
        <taxon>Pezizomycotina</taxon>
        <taxon>Dothideomycetes</taxon>
        <taxon>Dothideomycetes incertae sedis</taxon>
        <taxon>Botryosphaeriales</taxon>
        <taxon>Aplosporellaceae</taxon>
        <taxon>Aplosporella</taxon>
    </lineage>
</organism>
<keyword evidence="1" id="KW-0175">Coiled coil</keyword>
<dbReference type="GO" id="GO:0008298">
    <property type="term" value="P:intracellular mRNA localization"/>
    <property type="evidence" value="ECO:0007669"/>
    <property type="project" value="TreeGrafter"/>
</dbReference>
<protein>
    <recommendedName>
        <fullName evidence="5">Nuclear segregation protein</fullName>
    </recommendedName>
</protein>
<dbReference type="PANTHER" id="PTHR31027">
    <property type="entry name" value="NUCLEAR SEGREGATION PROTEIN BFR1"/>
    <property type="match status" value="1"/>
</dbReference>
<feature type="coiled-coil region" evidence="1">
    <location>
        <begin position="200"/>
        <end position="283"/>
    </location>
</feature>
<feature type="region of interest" description="Disordered" evidence="2">
    <location>
        <begin position="62"/>
        <end position="101"/>
    </location>
</feature>
<feature type="compositionally biased region" description="Basic and acidic residues" evidence="2">
    <location>
        <begin position="71"/>
        <end position="88"/>
    </location>
</feature>
<feature type="compositionally biased region" description="Basic and acidic residues" evidence="2">
    <location>
        <begin position="423"/>
        <end position="453"/>
    </location>
</feature>
<dbReference type="EMBL" id="ML995474">
    <property type="protein sequence ID" value="KAF2147343.1"/>
    <property type="molecule type" value="Genomic_DNA"/>
</dbReference>
<dbReference type="GO" id="GO:0003729">
    <property type="term" value="F:mRNA binding"/>
    <property type="evidence" value="ECO:0007669"/>
    <property type="project" value="TreeGrafter"/>
</dbReference>
<dbReference type="GO" id="GO:0005783">
    <property type="term" value="C:endoplasmic reticulum"/>
    <property type="evidence" value="ECO:0007669"/>
    <property type="project" value="TreeGrafter"/>
</dbReference>
<feature type="region of interest" description="Disordered" evidence="2">
    <location>
        <begin position="365"/>
        <end position="386"/>
    </location>
</feature>
<accession>A0A6A6BVI0</accession>
<evidence type="ECO:0000313" key="3">
    <source>
        <dbReference type="EMBL" id="KAF2147343.1"/>
    </source>
</evidence>
<dbReference type="Proteomes" id="UP000799438">
    <property type="component" value="Unassembled WGS sequence"/>
</dbReference>
<dbReference type="InterPro" id="IPR039604">
    <property type="entry name" value="Bfr1"/>
</dbReference>
<evidence type="ECO:0000256" key="2">
    <source>
        <dbReference type="SAM" id="MobiDB-lite"/>
    </source>
</evidence>
<proteinExistence type="predicted"/>
<evidence type="ECO:0000256" key="1">
    <source>
        <dbReference type="SAM" id="Coils"/>
    </source>
</evidence>
<feature type="compositionally biased region" description="Basic and acidic residues" evidence="2">
    <location>
        <begin position="490"/>
        <end position="514"/>
    </location>
</feature>
<sequence length="514" mass="56590">MAEVATPSAAAMATGEQKSDKKQQVVKPEKPDEEKFRAELAKLKKEQQAASEKLEAAKAKVETAFNNKDSPAGKRAAELRTELGEIRKKQQAGKGSRAQTLEQIKKLDEQLKSRIAEQKTARGRVNFKSVEDVDREIKRLEDQVNSGTMKIVDEKKALADVSSLHKQKKSFAGFEQGQKGIDDTKAKIADLRKTMDDPESKALSDRYTEITKELDAIRAEQDAASKNLTQLKDQREKARSEYAAKKQAVTELSDNFYQAKRDHRAYEQEAYKVRQAKKEAERKAYESAKRRQIADQRLEEASAPAYTDEILTAEGLIRYFDPSALPAKETADTNKFAATATRTVDDSGLKGMKVVKKDDDDYFIGTGGKKGKKGRKNKEASPAATPAEGKFNLSIGIIEQLSKLNVEAPASQADVPAVVKKLQEKSETWKKDQDKKTQENIEKAKKEIEKLEAEGEAATNGNGGAKDLGNKPSAKNQQVNGNADAGAELAQEKDGAADAAAELKEEEKEQSAEA</sequence>
<dbReference type="GO" id="GO:1990904">
    <property type="term" value="C:ribonucleoprotein complex"/>
    <property type="evidence" value="ECO:0007669"/>
    <property type="project" value="TreeGrafter"/>
</dbReference>
<dbReference type="GO" id="GO:0042175">
    <property type="term" value="C:nuclear outer membrane-endoplasmic reticulum membrane network"/>
    <property type="evidence" value="ECO:0007669"/>
    <property type="project" value="TreeGrafter"/>
</dbReference>